<evidence type="ECO:0000256" key="4">
    <source>
        <dbReference type="SAM" id="SignalP"/>
    </source>
</evidence>
<sequence>MSASKFLVAAAAISMSATAFAAGAHGEGHGSGRSGHGGGHGAATGEPGKASEASRTITVEMHDNYYEPDSIEVKPGETVRFVVQNKGNLVHEFNIGTPAMHEAHQKEMMMMVEHGIIQGGTLNRDMMEMDMGNGKAMKHNDPNSVLLEPGQSREVVWKFSDKGDIEFACNVPGHYQAGMYGEVDFD</sequence>
<dbReference type="Pfam" id="PF13473">
    <property type="entry name" value="Cupredoxin_1"/>
    <property type="match status" value="1"/>
</dbReference>
<keyword evidence="7" id="KW-1185">Reference proteome</keyword>
<evidence type="ECO:0000259" key="5">
    <source>
        <dbReference type="Pfam" id="PF13473"/>
    </source>
</evidence>
<dbReference type="GO" id="GO:0046872">
    <property type="term" value="F:metal ion binding"/>
    <property type="evidence" value="ECO:0007669"/>
    <property type="project" value="UniProtKB-KW"/>
</dbReference>
<keyword evidence="2" id="KW-0186">Copper</keyword>
<feature type="signal peptide" evidence="4">
    <location>
        <begin position="1"/>
        <end position="21"/>
    </location>
</feature>
<dbReference type="PANTHER" id="PTHR38439:SF3">
    <property type="entry name" value="COPPER-RESISTANT CUPROPROTEIN COPI"/>
    <property type="match status" value="1"/>
</dbReference>
<evidence type="ECO:0000256" key="3">
    <source>
        <dbReference type="SAM" id="MobiDB-lite"/>
    </source>
</evidence>
<feature type="region of interest" description="Disordered" evidence="3">
    <location>
        <begin position="23"/>
        <end position="53"/>
    </location>
</feature>
<evidence type="ECO:0000256" key="2">
    <source>
        <dbReference type="ARBA" id="ARBA00023008"/>
    </source>
</evidence>
<dbReference type="PATRIC" id="fig|1094979.3.peg.427"/>
<dbReference type="Gene3D" id="2.60.40.420">
    <property type="entry name" value="Cupredoxins - blue copper proteins"/>
    <property type="match status" value="1"/>
</dbReference>
<feature type="compositionally biased region" description="Gly residues" evidence="3">
    <location>
        <begin position="29"/>
        <end position="42"/>
    </location>
</feature>
<feature type="domain" description="EfeO-type cupredoxin-like" evidence="5">
    <location>
        <begin position="49"/>
        <end position="96"/>
    </location>
</feature>
<accession>G6YNP7</accession>
<name>G6YNP7_9GAMM</name>
<protein>
    <submittedName>
        <fullName evidence="6">Copper-binding protein</fullName>
    </submittedName>
</protein>
<dbReference type="RefSeq" id="WP_008169967.1">
    <property type="nucleotide sequence ID" value="NZ_AGTR01000011.1"/>
</dbReference>
<dbReference type="InterPro" id="IPR008972">
    <property type="entry name" value="Cupredoxin"/>
</dbReference>
<feature type="chain" id="PRO_5003490817" evidence="4">
    <location>
        <begin position="22"/>
        <end position="186"/>
    </location>
</feature>
<dbReference type="EMBL" id="AGTR01000011">
    <property type="protein sequence ID" value="EHJ06212.1"/>
    <property type="molecule type" value="Genomic_DNA"/>
</dbReference>
<reference evidence="6 7" key="1">
    <citation type="journal article" date="2012" name="J. Bacteriol.">
        <title>Genome sequence of deep-sea manganese-oxidizing bacterium Marinobacter manganoxydans MnI7-9.</title>
        <authorList>
            <person name="Wang H."/>
            <person name="Li H."/>
            <person name="Shao Z."/>
            <person name="Liao S."/>
            <person name="Johnstone L."/>
            <person name="Rensing C."/>
            <person name="Wang G."/>
        </authorList>
    </citation>
    <scope>NUCLEOTIDE SEQUENCE [LARGE SCALE GENOMIC DNA]</scope>
    <source>
        <strain evidence="6 7">MnI7-9</strain>
    </source>
</reference>
<dbReference type="InterPro" id="IPR028096">
    <property type="entry name" value="EfeO_Cupredoxin"/>
</dbReference>
<gene>
    <name evidence="6" type="ORF">KYE_02293</name>
</gene>
<dbReference type="SUPFAM" id="SSF49503">
    <property type="entry name" value="Cupredoxins"/>
    <property type="match status" value="1"/>
</dbReference>
<evidence type="ECO:0000256" key="1">
    <source>
        <dbReference type="ARBA" id="ARBA00022723"/>
    </source>
</evidence>
<evidence type="ECO:0000313" key="7">
    <source>
        <dbReference type="Proteomes" id="UP000003208"/>
    </source>
</evidence>
<organism evidence="6 7">
    <name type="scientific">Marinobacter manganoxydans MnI7-9</name>
    <dbReference type="NCBI Taxonomy" id="1094979"/>
    <lineage>
        <taxon>Bacteria</taxon>
        <taxon>Pseudomonadati</taxon>
        <taxon>Pseudomonadota</taxon>
        <taxon>Gammaproteobacteria</taxon>
        <taxon>Pseudomonadales</taxon>
        <taxon>Marinobacteraceae</taxon>
        <taxon>Marinobacter</taxon>
    </lineage>
</organism>
<dbReference type="InterPro" id="IPR050845">
    <property type="entry name" value="Cu-binding_ET"/>
</dbReference>
<dbReference type="Proteomes" id="UP000003208">
    <property type="component" value="Unassembled WGS sequence"/>
</dbReference>
<keyword evidence="1" id="KW-0479">Metal-binding</keyword>
<dbReference type="AlphaFoldDB" id="G6YNP7"/>
<proteinExistence type="predicted"/>
<keyword evidence="4" id="KW-0732">Signal</keyword>
<dbReference type="PANTHER" id="PTHR38439">
    <property type="entry name" value="AURACYANIN-B"/>
    <property type="match status" value="1"/>
</dbReference>
<evidence type="ECO:0000313" key="6">
    <source>
        <dbReference type="EMBL" id="EHJ06212.1"/>
    </source>
</evidence>